<keyword evidence="3" id="KW-0378">Hydrolase</keyword>
<dbReference type="AlphaFoldDB" id="M8CTV8"/>
<reference evidence="8" key="1">
    <citation type="submission" date="2015-06" db="UniProtKB">
        <authorList>
            <consortium name="EnsemblPlants"/>
        </authorList>
    </citation>
    <scope>IDENTIFICATION</scope>
</reference>
<protein>
    <recommendedName>
        <fullName evidence="2">chitinase</fullName>
        <ecNumber evidence="2">3.2.1.14</ecNumber>
    </recommendedName>
</protein>
<proteinExistence type="predicted"/>
<evidence type="ECO:0000256" key="5">
    <source>
        <dbReference type="ARBA" id="ARBA00023295"/>
    </source>
</evidence>
<evidence type="ECO:0000313" key="8">
    <source>
        <dbReference type="EnsemblPlants" id="EMT27211"/>
    </source>
</evidence>
<keyword evidence="4" id="KW-0119">Carbohydrate metabolism</keyword>
<dbReference type="CDD" id="cd00325">
    <property type="entry name" value="chitinase_GH19"/>
    <property type="match status" value="1"/>
</dbReference>
<evidence type="ECO:0000256" key="1">
    <source>
        <dbReference type="ARBA" id="ARBA00000822"/>
    </source>
</evidence>
<evidence type="ECO:0000256" key="3">
    <source>
        <dbReference type="ARBA" id="ARBA00022801"/>
    </source>
</evidence>
<dbReference type="ExpressionAtlas" id="M8CTV8">
    <property type="expression patterns" value="baseline"/>
</dbReference>
<dbReference type="GO" id="GO:0000272">
    <property type="term" value="P:polysaccharide catabolic process"/>
    <property type="evidence" value="ECO:0007669"/>
    <property type="project" value="UniProtKB-KW"/>
</dbReference>
<dbReference type="GO" id="GO:0008843">
    <property type="term" value="F:endochitinase activity"/>
    <property type="evidence" value="ECO:0007669"/>
    <property type="project" value="UniProtKB-EC"/>
</dbReference>
<dbReference type="SUPFAM" id="SSF53955">
    <property type="entry name" value="Lysozyme-like"/>
    <property type="match status" value="1"/>
</dbReference>
<dbReference type="GO" id="GO:0016998">
    <property type="term" value="P:cell wall macromolecule catabolic process"/>
    <property type="evidence" value="ECO:0007669"/>
    <property type="project" value="InterPro"/>
</dbReference>
<evidence type="ECO:0000256" key="6">
    <source>
        <dbReference type="ARBA" id="ARBA00023326"/>
    </source>
</evidence>
<dbReference type="PANTHER" id="PTHR22595:SF118">
    <property type="entry name" value="CHITINASE"/>
    <property type="match status" value="1"/>
</dbReference>
<dbReference type="GO" id="GO:0006032">
    <property type="term" value="P:chitin catabolic process"/>
    <property type="evidence" value="ECO:0007669"/>
    <property type="project" value="InterPro"/>
</dbReference>
<organism evidence="8">
    <name type="scientific">Aegilops tauschii</name>
    <name type="common">Tausch's goatgrass</name>
    <name type="synonym">Aegilops squarrosa</name>
    <dbReference type="NCBI Taxonomy" id="37682"/>
    <lineage>
        <taxon>Eukaryota</taxon>
        <taxon>Viridiplantae</taxon>
        <taxon>Streptophyta</taxon>
        <taxon>Embryophyta</taxon>
        <taxon>Tracheophyta</taxon>
        <taxon>Spermatophyta</taxon>
        <taxon>Magnoliopsida</taxon>
        <taxon>Liliopsida</taxon>
        <taxon>Poales</taxon>
        <taxon>Poaceae</taxon>
        <taxon>BOP clade</taxon>
        <taxon>Pooideae</taxon>
        <taxon>Triticodae</taxon>
        <taxon>Triticeae</taxon>
        <taxon>Triticinae</taxon>
        <taxon>Aegilops</taxon>
    </lineage>
</organism>
<dbReference type="EnsemblPlants" id="EMT27211">
    <property type="protein sequence ID" value="EMT27211"/>
    <property type="gene ID" value="F775_33142"/>
</dbReference>
<dbReference type="GO" id="GO:0050832">
    <property type="term" value="P:defense response to fungus"/>
    <property type="evidence" value="ECO:0007669"/>
    <property type="project" value="TreeGrafter"/>
</dbReference>
<comment type="catalytic activity">
    <reaction evidence="1">
        <text>Random endo-hydrolysis of N-acetyl-beta-D-glucosaminide (1-&gt;4)-beta-linkages in chitin and chitodextrins.</text>
        <dbReference type="EC" id="3.2.1.14"/>
    </reaction>
</comment>
<keyword evidence="5" id="KW-0326">Glycosidase</keyword>
<evidence type="ECO:0000259" key="7">
    <source>
        <dbReference type="Pfam" id="PF00182"/>
    </source>
</evidence>
<name>M8CTV8_AEGTA</name>
<accession>M8CTV8</accession>
<dbReference type="InterPro" id="IPR023346">
    <property type="entry name" value="Lysozyme-like_dom_sf"/>
</dbReference>
<dbReference type="Pfam" id="PF00182">
    <property type="entry name" value="Glyco_hydro_19"/>
    <property type="match status" value="1"/>
</dbReference>
<evidence type="ECO:0000256" key="4">
    <source>
        <dbReference type="ARBA" id="ARBA00023277"/>
    </source>
</evidence>
<dbReference type="EC" id="3.2.1.14" evidence="2"/>
<evidence type="ECO:0000256" key="2">
    <source>
        <dbReference type="ARBA" id="ARBA00012729"/>
    </source>
</evidence>
<feature type="domain" description="Glycoside hydrolase family 19 catalytic" evidence="7">
    <location>
        <begin position="39"/>
        <end position="112"/>
    </location>
</feature>
<sequence>MDSATIGPAAAAPDAIVPIGTEAEVIDRRPKLITYSRIPPKPSSHTVITGHWNPSVADQAAGRVPGYGVRTNIVNGWEECGHGHDNRVADRIGFYKRYCHILGVTHGHNLYCYNQKPFP</sequence>
<dbReference type="PANTHER" id="PTHR22595">
    <property type="entry name" value="CHITINASE-RELATED"/>
    <property type="match status" value="1"/>
</dbReference>
<dbReference type="Gene3D" id="1.10.530.10">
    <property type="match status" value="1"/>
</dbReference>
<dbReference type="InterPro" id="IPR000726">
    <property type="entry name" value="Glyco_hydro_19_cat"/>
</dbReference>
<keyword evidence="6" id="KW-0624">Polysaccharide degradation</keyword>